<dbReference type="GO" id="GO:0140359">
    <property type="term" value="F:ABC-type transporter activity"/>
    <property type="evidence" value="ECO:0007669"/>
    <property type="project" value="UniProtKB-ARBA"/>
</dbReference>
<keyword evidence="8" id="KW-0378">Hydrolase</keyword>
<dbReference type="OrthoDB" id="9802264at2"/>
<keyword evidence="4 8" id="KW-0067">ATP-binding</keyword>
<dbReference type="InterPro" id="IPR003439">
    <property type="entry name" value="ABC_transporter-like_ATP-bd"/>
</dbReference>
<dbReference type="AlphaFoldDB" id="A0A0M2HPX7"/>
<dbReference type="PROSITE" id="PS50893">
    <property type="entry name" value="ABC_TRANSPORTER_2"/>
    <property type="match status" value="1"/>
</dbReference>
<protein>
    <submittedName>
        <fullName evidence="8">Trehalose import ATP-binding protein SugC</fullName>
        <ecNumber evidence="8">3.6.3.-</ecNumber>
    </submittedName>
</protein>
<keyword evidence="3" id="KW-0547">Nucleotide-binding</keyword>
<proteinExistence type="predicted"/>
<keyword evidence="9" id="KW-1185">Reference proteome</keyword>
<keyword evidence="2" id="KW-1003">Cell membrane</keyword>
<evidence type="ECO:0000313" key="9">
    <source>
        <dbReference type="Proteomes" id="UP000033900"/>
    </source>
</evidence>
<dbReference type="Proteomes" id="UP000033900">
    <property type="component" value="Unassembled WGS sequence"/>
</dbReference>
<keyword evidence="5" id="KW-1278">Translocase</keyword>
<dbReference type="PANTHER" id="PTHR43875">
    <property type="entry name" value="MALTODEXTRIN IMPORT ATP-BINDING PROTEIN MSMX"/>
    <property type="match status" value="1"/>
</dbReference>
<evidence type="ECO:0000313" key="8">
    <source>
        <dbReference type="EMBL" id="KJL48731.1"/>
    </source>
</evidence>
<evidence type="ECO:0000256" key="2">
    <source>
        <dbReference type="ARBA" id="ARBA00022475"/>
    </source>
</evidence>
<evidence type="ECO:0000256" key="1">
    <source>
        <dbReference type="ARBA" id="ARBA00022448"/>
    </source>
</evidence>
<keyword evidence="6" id="KW-0472">Membrane</keyword>
<dbReference type="GO" id="GO:0005524">
    <property type="term" value="F:ATP binding"/>
    <property type="evidence" value="ECO:0007669"/>
    <property type="project" value="UniProtKB-KW"/>
</dbReference>
<dbReference type="SUPFAM" id="SSF52540">
    <property type="entry name" value="P-loop containing nucleoside triphosphate hydrolases"/>
    <property type="match status" value="1"/>
</dbReference>
<evidence type="ECO:0000256" key="3">
    <source>
        <dbReference type="ARBA" id="ARBA00022741"/>
    </source>
</evidence>
<dbReference type="GO" id="GO:0055052">
    <property type="term" value="C:ATP-binding cassette (ABC) transporter complex, substrate-binding subunit-containing"/>
    <property type="evidence" value="ECO:0007669"/>
    <property type="project" value="TreeGrafter"/>
</dbReference>
<dbReference type="Gene3D" id="3.40.50.300">
    <property type="entry name" value="P-loop containing nucleotide triphosphate hydrolases"/>
    <property type="match status" value="1"/>
</dbReference>
<evidence type="ECO:0000256" key="4">
    <source>
        <dbReference type="ARBA" id="ARBA00022840"/>
    </source>
</evidence>
<dbReference type="InterPro" id="IPR017871">
    <property type="entry name" value="ABC_transporter-like_CS"/>
</dbReference>
<comment type="caution">
    <text evidence="8">The sequence shown here is derived from an EMBL/GenBank/DDBJ whole genome shotgun (WGS) entry which is preliminary data.</text>
</comment>
<dbReference type="InterPro" id="IPR008995">
    <property type="entry name" value="Mo/tungstate-bd_C_term_dom"/>
</dbReference>
<sequence length="377" mass="41394">MPNITLEGVQKNYGGGAPSAVVGLDLEVRDGEFMCLLGPSGCGKTTTLRMIAGLEHPTGGSIRIGSRVVDSVPDGIYVPPEKRELGLVFQSYALWPHLSIENNVDFGLRLRKVPRAEREKRTSDVMDKLGISKYRKRYPSELSGGQQQRVALARMLAVNPEVLLLDEPLSNLDARLRLEMRAELKRIHEEFKTTIVFVTHDQWEAMTLATQIAVMSEGQLQQLGSPDEIYERPANRFVAEFVGNPPINIIELAREESGGLALWAMQYITDRHGELHGLGSVGIRPEAVHVTRAVENVPDGAFKARARITGILPTGGSWIIELDVAGRKVFSVTSLAPTCSVGDESWLWVQPADLNLFDGDGTRLNPQRALVTAEAAV</sequence>
<dbReference type="PROSITE" id="PS00211">
    <property type="entry name" value="ABC_TRANSPORTER_1"/>
    <property type="match status" value="1"/>
</dbReference>
<dbReference type="Pfam" id="PF00005">
    <property type="entry name" value="ABC_tran"/>
    <property type="match status" value="1"/>
</dbReference>
<dbReference type="RefSeq" id="WP_045256545.1">
    <property type="nucleotide sequence ID" value="NZ_JYJB01000006.1"/>
</dbReference>
<dbReference type="InterPro" id="IPR003593">
    <property type="entry name" value="AAA+_ATPase"/>
</dbReference>
<organism evidence="8 9">
    <name type="scientific">Microbacterium hydrocarbonoxydans</name>
    <dbReference type="NCBI Taxonomy" id="273678"/>
    <lineage>
        <taxon>Bacteria</taxon>
        <taxon>Bacillati</taxon>
        <taxon>Actinomycetota</taxon>
        <taxon>Actinomycetes</taxon>
        <taxon>Micrococcales</taxon>
        <taxon>Microbacteriaceae</taxon>
        <taxon>Microbacterium</taxon>
    </lineage>
</organism>
<dbReference type="PATRIC" id="fig|273678.4.peg.894"/>
<reference evidence="8 9" key="1">
    <citation type="submission" date="2015-02" db="EMBL/GenBank/DDBJ databases">
        <title>Draft genome sequences of ten Microbacterium spp. with emphasis on heavy metal contaminated environments.</title>
        <authorList>
            <person name="Corretto E."/>
        </authorList>
    </citation>
    <scope>NUCLEOTIDE SEQUENCE [LARGE SCALE GENOMIC DNA]</scope>
    <source>
        <strain evidence="8 9">SA35</strain>
    </source>
</reference>
<dbReference type="GO" id="GO:0016887">
    <property type="term" value="F:ATP hydrolysis activity"/>
    <property type="evidence" value="ECO:0007669"/>
    <property type="project" value="InterPro"/>
</dbReference>
<gene>
    <name evidence="8" type="primary">sugC_2</name>
    <name evidence="8" type="ORF">RS84_00898</name>
</gene>
<accession>A0A0M2HPX7</accession>
<dbReference type="InterPro" id="IPR013611">
    <property type="entry name" value="Transp-assoc_OB_typ2"/>
</dbReference>
<dbReference type="InterPro" id="IPR027417">
    <property type="entry name" value="P-loop_NTPase"/>
</dbReference>
<dbReference type="FunFam" id="3.40.50.300:FF:000042">
    <property type="entry name" value="Maltose/maltodextrin ABC transporter, ATP-binding protein"/>
    <property type="match status" value="1"/>
</dbReference>
<evidence type="ECO:0000259" key="7">
    <source>
        <dbReference type="PROSITE" id="PS50893"/>
    </source>
</evidence>
<dbReference type="SMART" id="SM00382">
    <property type="entry name" value="AAA"/>
    <property type="match status" value="1"/>
</dbReference>
<dbReference type="SUPFAM" id="SSF50331">
    <property type="entry name" value="MOP-like"/>
    <property type="match status" value="1"/>
</dbReference>
<keyword evidence="1" id="KW-0813">Transport</keyword>
<evidence type="ECO:0000256" key="6">
    <source>
        <dbReference type="ARBA" id="ARBA00023136"/>
    </source>
</evidence>
<evidence type="ECO:0000256" key="5">
    <source>
        <dbReference type="ARBA" id="ARBA00022967"/>
    </source>
</evidence>
<dbReference type="InterPro" id="IPR047641">
    <property type="entry name" value="ABC_transpr_MalK/UgpC-like"/>
</dbReference>
<dbReference type="EMBL" id="JYJB01000006">
    <property type="protein sequence ID" value="KJL48731.1"/>
    <property type="molecule type" value="Genomic_DNA"/>
</dbReference>
<dbReference type="Gene3D" id="2.40.50.100">
    <property type="match status" value="1"/>
</dbReference>
<feature type="domain" description="ABC transporter" evidence="7">
    <location>
        <begin position="4"/>
        <end position="242"/>
    </location>
</feature>
<dbReference type="PANTHER" id="PTHR43875:SF15">
    <property type="entry name" value="TREHALOSE IMPORT ATP-BINDING PROTEIN SUGC"/>
    <property type="match status" value="1"/>
</dbReference>
<name>A0A0M2HPX7_9MICO</name>
<dbReference type="STRING" id="273678.RS84_00898"/>
<dbReference type="EC" id="3.6.3.-" evidence="8"/>
<dbReference type="Pfam" id="PF08402">
    <property type="entry name" value="TOBE_2"/>
    <property type="match status" value="1"/>
</dbReference>